<dbReference type="RefSeq" id="WP_023403549.1">
    <property type="nucleotide sequence ID" value="NZ_BAUJ01000016.1"/>
</dbReference>
<reference evidence="3 4" key="2">
    <citation type="submission" date="2013-11" db="EMBL/GenBank/DDBJ databases">
        <title>Whole genome shotgun sequence of Vibrio halioticoli NBRC 102217.</title>
        <authorList>
            <person name="Isaki S."/>
            <person name="Kimura A."/>
            <person name="Ohji S."/>
            <person name="Hosoyama A."/>
            <person name="Fujita N."/>
            <person name="Hashimoto M."/>
            <person name="Hosoyama Y."/>
            <person name="Yamazoe A."/>
        </authorList>
    </citation>
    <scope>NUCLEOTIDE SEQUENCE [LARGE SCALE GENOMIC DNA]</scope>
    <source>
        <strain evidence="3 4">NBRC 102217</strain>
    </source>
</reference>
<protein>
    <recommendedName>
        <fullName evidence="5">Abortive phage infection protein</fullName>
    </recommendedName>
</protein>
<dbReference type="OrthoDB" id="9806213at2"/>
<gene>
    <name evidence="3" type="ORF">VHA01S_016_00350</name>
</gene>
<dbReference type="Proteomes" id="UP000017800">
    <property type="component" value="Unassembled WGS sequence"/>
</dbReference>
<dbReference type="eggNOG" id="COG2159">
    <property type="taxonomic scope" value="Bacteria"/>
</dbReference>
<evidence type="ECO:0008006" key="5">
    <source>
        <dbReference type="Google" id="ProtNLM"/>
    </source>
</evidence>
<evidence type="ECO:0000313" key="4">
    <source>
        <dbReference type="Proteomes" id="UP000017800"/>
    </source>
</evidence>
<dbReference type="AlphaFoldDB" id="V5FCI8"/>
<evidence type="ECO:0000313" key="3">
    <source>
        <dbReference type="EMBL" id="GAD89178.1"/>
    </source>
</evidence>
<dbReference type="EMBL" id="BAUJ01000016">
    <property type="protein sequence ID" value="GAD89178.1"/>
    <property type="molecule type" value="Genomic_DNA"/>
</dbReference>
<feature type="domain" description="Abortive infection phage resistance protein N-terminal" evidence="2">
    <location>
        <begin position="36"/>
        <end position="186"/>
    </location>
</feature>
<evidence type="ECO:0000259" key="2">
    <source>
        <dbReference type="Pfam" id="PF22879"/>
    </source>
</evidence>
<dbReference type="Pfam" id="PF10592">
    <property type="entry name" value="AIPR"/>
    <property type="match status" value="1"/>
</dbReference>
<feature type="domain" description="Abortive phage infection protein C-terminal" evidence="1">
    <location>
        <begin position="245"/>
        <end position="558"/>
    </location>
</feature>
<name>V5FCI8_9VIBR</name>
<dbReference type="InterPro" id="IPR018891">
    <property type="entry name" value="AIPR_C"/>
</dbReference>
<dbReference type="Pfam" id="PF22879">
    <property type="entry name" value="AIPR_N"/>
    <property type="match status" value="1"/>
</dbReference>
<dbReference type="InterPro" id="IPR055101">
    <property type="entry name" value="AIPR_N"/>
</dbReference>
<organism evidence="3 4">
    <name type="scientific">Vibrio halioticoli NBRC 102217</name>
    <dbReference type="NCBI Taxonomy" id="1219072"/>
    <lineage>
        <taxon>Bacteria</taxon>
        <taxon>Pseudomonadati</taxon>
        <taxon>Pseudomonadota</taxon>
        <taxon>Gammaproteobacteria</taxon>
        <taxon>Vibrionales</taxon>
        <taxon>Vibrionaceae</taxon>
        <taxon>Vibrio</taxon>
    </lineage>
</organism>
<comment type="caution">
    <text evidence="3">The sequence shown here is derived from an EMBL/GenBank/DDBJ whole genome shotgun (WGS) entry which is preliminary data.</text>
</comment>
<evidence type="ECO:0000259" key="1">
    <source>
        <dbReference type="Pfam" id="PF10592"/>
    </source>
</evidence>
<reference evidence="3 4" key="1">
    <citation type="submission" date="2013-10" db="EMBL/GenBank/DDBJ databases">
        <authorList>
            <person name="Ichikawa N."/>
            <person name="Kimura A."/>
            <person name="Ohji S."/>
            <person name="Hosoyama A."/>
            <person name="Fujita N."/>
        </authorList>
    </citation>
    <scope>NUCLEOTIDE SEQUENCE [LARGE SCALE GENOMIC DNA]</scope>
    <source>
        <strain evidence="3 4">NBRC 102217</strain>
    </source>
</reference>
<accession>V5FCI8</accession>
<keyword evidence="4" id="KW-1185">Reference proteome</keyword>
<sequence length="597" mass="67968">MELIEFLDKLRQDIKDQFQSQLTGDPFNAPYEEAIFVKTMVEHMAEVGMTYDSPQFLNYKAKIGNANIRVSAYSFSEDNEELDVFVSLYQEVSEITPLNNTEITKSLQNCYKFLTLAATGKLEGKLPANSDVLRFSEIIKQKFYRLDQIRIYLITDCVAKNREFKPKEHDGKTIKLEVMDLERLFNHWQSGKPRDELIVNFTQAWNEPLPCVWVPGQATDYDYAMTAIPGDVLRYLYERYGARILEANVRSFLNQTGKVNKGIRDTLRSNPEHFMAYNNGIVIVADEISIEAGSTGIPGIGMLKGMQIVNGGQTTASIFFTKKKFKDTDLTNVRVPAKIIVLNKANDNDEQELVANIAKYANSQNAVSQSDLAANSPFHLALEKLSNSTYLEDGMSRWFYERSRGSYNVMLEREGKTPAGIKKLKRLIPPAQKITKTDMVKYVMTWDMKPDWVSKGGQTAFSEFMKDYSPKQGESLKEPDQTNYKEMIAKAILFKETTKLTRPLFNGYWANINTYTLACLSKHYGQNIDLQMIWKNQASSEGLKSLIKKYAEQVNFYLLKTGGNKNIAQWAKQSDCKETILSSVKKVTNTGFIPELS</sequence>
<proteinExistence type="predicted"/>